<dbReference type="AlphaFoldDB" id="A0A4Y6UC78"/>
<name>A0A4Y6UC78_9PROT</name>
<sequence>MAWLAQSPQHWLAALAWPAQSASPNRPATHHTNNIKIDIHQQQGENMEKLARRVGDTLAVRLSSTPFLADGAD</sequence>
<organism evidence="1 2">
    <name type="scientific">Formicincola oecophyllae</name>
    <dbReference type="NCBI Taxonomy" id="2558361"/>
    <lineage>
        <taxon>Bacteria</taxon>
        <taxon>Pseudomonadati</taxon>
        <taxon>Pseudomonadota</taxon>
        <taxon>Alphaproteobacteria</taxon>
        <taxon>Acetobacterales</taxon>
        <taxon>Acetobacteraceae</taxon>
        <taxon>Formicincola</taxon>
    </lineage>
</organism>
<proteinExistence type="predicted"/>
<protein>
    <submittedName>
        <fullName evidence="1">Uncharacterized protein</fullName>
    </submittedName>
</protein>
<accession>A0A4Y6UC78</accession>
<dbReference type="Proteomes" id="UP000318709">
    <property type="component" value="Chromosome"/>
</dbReference>
<evidence type="ECO:0000313" key="2">
    <source>
        <dbReference type="Proteomes" id="UP000318709"/>
    </source>
</evidence>
<dbReference type="KEGG" id="swf:E3E12_07575"/>
<dbReference type="EMBL" id="CP038231">
    <property type="protein sequence ID" value="QDH14057.2"/>
    <property type="molecule type" value="Genomic_DNA"/>
</dbReference>
<dbReference type="RefSeq" id="WP_149498279.1">
    <property type="nucleotide sequence ID" value="NZ_CP038231.1"/>
</dbReference>
<evidence type="ECO:0000313" key="1">
    <source>
        <dbReference type="EMBL" id="QDH14057.2"/>
    </source>
</evidence>
<keyword evidence="2" id="KW-1185">Reference proteome</keyword>
<reference evidence="1 2" key="1">
    <citation type="submission" date="2019-03" db="EMBL/GenBank/DDBJ databases">
        <title>The complete genome sequence of Swingsia_sp. F3b2 LMG30590(T).</title>
        <authorList>
            <person name="Chua K.-O."/>
            <person name="Chan K.-G."/>
            <person name="See-Too W.-S."/>
        </authorList>
    </citation>
    <scope>NUCLEOTIDE SEQUENCE [LARGE SCALE GENOMIC DNA]</scope>
    <source>
        <strain evidence="1 2">F3b2</strain>
    </source>
</reference>
<gene>
    <name evidence="1" type="ORF">E3E12_07575</name>
</gene>